<evidence type="ECO:0000313" key="10">
    <source>
        <dbReference type="Proteomes" id="UP001596378"/>
    </source>
</evidence>
<evidence type="ECO:0000256" key="2">
    <source>
        <dbReference type="ARBA" id="ARBA00007935"/>
    </source>
</evidence>
<feature type="transmembrane region" description="Helical" evidence="8">
    <location>
        <begin position="100"/>
        <end position="118"/>
    </location>
</feature>
<evidence type="ECO:0000256" key="8">
    <source>
        <dbReference type="SAM" id="Phobius"/>
    </source>
</evidence>
<evidence type="ECO:0000256" key="7">
    <source>
        <dbReference type="ARBA" id="ARBA00023136"/>
    </source>
</evidence>
<reference evidence="10" key="1">
    <citation type="journal article" date="2019" name="Int. J. Syst. Evol. Microbiol.">
        <title>The Global Catalogue of Microorganisms (GCM) 10K type strain sequencing project: providing services to taxonomists for standard genome sequencing and annotation.</title>
        <authorList>
            <consortium name="The Broad Institute Genomics Platform"/>
            <consortium name="The Broad Institute Genome Sequencing Center for Infectious Disease"/>
            <person name="Wu L."/>
            <person name="Ma J."/>
        </authorList>
    </citation>
    <scope>NUCLEOTIDE SEQUENCE [LARGE SCALE GENOMIC DNA]</scope>
    <source>
        <strain evidence="10">KCTC 12907</strain>
    </source>
</reference>
<feature type="transmembrane region" description="Helical" evidence="8">
    <location>
        <begin position="12"/>
        <end position="33"/>
    </location>
</feature>
<evidence type="ECO:0000256" key="4">
    <source>
        <dbReference type="ARBA" id="ARBA00022475"/>
    </source>
</evidence>
<dbReference type="Gene3D" id="1.10.3470.10">
    <property type="entry name" value="ABC transporter involved in vitamin B12 uptake, BtuC"/>
    <property type="match status" value="1"/>
</dbReference>
<evidence type="ECO:0000256" key="1">
    <source>
        <dbReference type="ARBA" id="ARBA00004651"/>
    </source>
</evidence>
<keyword evidence="7 8" id="KW-0472">Membrane</keyword>
<gene>
    <name evidence="9" type="ORF">ACFQMJ_03715</name>
</gene>
<sequence length="338" mass="35642">MEHRRPDSRPAALRWAPAAALLLLFAAIAWLTLTYRVSGLDWRTLLSPSGDLKDELAAYTVWHVRAPRLLLAASLGAALAVAGCLLQAMTRNPLSDTEIIGLNQGASCAAVVALLLFGGSDSSLVILPAALCGAAVSGVLVYWLARFGGSDVSRLVLSGVAISAFMGALTTGIILLFETRLMEIVYWMAGKLSGANWSDNRLIWLIDAPVLAAAFLLSGRLNLLAQGDEVAAGLGVNVARTRGLLGLMVILLAGSAAAVAGPIGFVGLMVPHMARRIVGIAHRRLIPASALLGAVLLSTADFAAQWISYPADIPVGIVTAFLGVPFFLYLLRRNKEER</sequence>
<proteinExistence type="inferred from homology"/>
<organism evidence="9 10">
    <name type="scientific">Cohnella cellulosilytica</name>
    <dbReference type="NCBI Taxonomy" id="986710"/>
    <lineage>
        <taxon>Bacteria</taxon>
        <taxon>Bacillati</taxon>
        <taxon>Bacillota</taxon>
        <taxon>Bacilli</taxon>
        <taxon>Bacillales</taxon>
        <taxon>Paenibacillaceae</taxon>
        <taxon>Cohnella</taxon>
    </lineage>
</organism>
<keyword evidence="4" id="KW-1003">Cell membrane</keyword>
<keyword evidence="3" id="KW-0813">Transport</keyword>
<keyword evidence="5 8" id="KW-0812">Transmembrane</keyword>
<dbReference type="PANTHER" id="PTHR30472:SF25">
    <property type="entry name" value="ABC TRANSPORTER PERMEASE PROTEIN MJ0876-RELATED"/>
    <property type="match status" value="1"/>
</dbReference>
<evidence type="ECO:0000256" key="3">
    <source>
        <dbReference type="ARBA" id="ARBA00022448"/>
    </source>
</evidence>
<dbReference type="InterPro" id="IPR037294">
    <property type="entry name" value="ABC_BtuC-like"/>
</dbReference>
<feature type="transmembrane region" description="Helical" evidence="8">
    <location>
        <begin position="285"/>
        <end position="307"/>
    </location>
</feature>
<name>A0ABW2F394_9BACL</name>
<feature type="transmembrane region" description="Helical" evidence="8">
    <location>
        <begin position="155"/>
        <end position="177"/>
    </location>
</feature>
<feature type="transmembrane region" description="Helical" evidence="8">
    <location>
        <begin position="124"/>
        <end position="143"/>
    </location>
</feature>
<feature type="transmembrane region" description="Helical" evidence="8">
    <location>
        <begin position="69"/>
        <end position="88"/>
    </location>
</feature>
<comment type="caution">
    <text evidence="9">The sequence shown here is derived from an EMBL/GenBank/DDBJ whole genome shotgun (WGS) entry which is preliminary data.</text>
</comment>
<keyword evidence="10" id="KW-1185">Reference proteome</keyword>
<dbReference type="Proteomes" id="UP001596378">
    <property type="component" value="Unassembled WGS sequence"/>
</dbReference>
<evidence type="ECO:0000256" key="5">
    <source>
        <dbReference type="ARBA" id="ARBA00022692"/>
    </source>
</evidence>
<dbReference type="InterPro" id="IPR000522">
    <property type="entry name" value="ABC_transptr_permease_BtuC"/>
</dbReference>
<keyword evidence="6 8" id="KW-1133">Transmembrane helix</keyword>
<protein>
    <submittedName>
        <fullName evidence="9">FecCD family ABC transporter permease</fullName>
    </submittedName>
</protein>
<dbReference type="CDD" id="cd06550">
    <property type="entry name" value="TM_ABC_iron-siderophores_like"/>
    <property type="match status" value="1"/>
</dbReference>
<evidence type="ECO:0000313" key="9">
    <source>
        <dbReference type="EMBL" id="MFC7147635.1"/>
    </source>
</evidence>
<dbReference type="Pfam" id="PF01032">
    <property type="entry name" value="FecCD"/>
    <property type="match status" value="1"/>
</dbReference>
<dbReference type="EMBL" id="JBHTAI010000002">
    <property type="protein sequence ID" value="MFC7147635.1"/>
    <property type="molecule type" value="Genomic_DNA"/>
</dbReference>
<feature type="transmembrane region" description="Helical" evidence="8">
    <location>
        <begin position="313"/>
        <end position="331"/>
    </location>
</feature>
<comment type="subcellular location">
    <subcellularLocation>
        <location evidence="1">Cell membrane</location>
        <topology evidence="1">Multi-pass membrane protein</topology>
    </subcellularLocation>
</comment>
<accession>A0ABW2F394</accession>
<dbReference type="SUPFAM" id="SSF81345">
    <property type="entry name" value="ABC transporter involved in vitamin B12 uptake, BtuC"/>
    <property type="match status" value="1"/>
</dbReference>
<comment type="similarity">
    <text evidence="2">Belongs to the binding-protein-dependent transport system permease family. FecCD subfamily.</text>
</comment>
<feature type="transmembrane region" description="Helical" evidence="8">
    <location>
        <begin position="244"/>
        <end position="273"/>
    </location>
</feature>
<dbReference type="PANTHER" id="PTHR30472">
    <property type="entry name" value="FERRIC ENTEROBACTIN TRANSPORT SYSTEM PERMEASE PROTEIN"/>
    <property type="match status" value="1"/>
</dbReference>
<evidence type="ECO:0000256" key="6">
    <source>
        <dbReference type="ARBA" id="ARBA00022989"/>
    </source>
</evidence>